<dbReference type="AlphaFoldDB" id="A0A0E9XI33"/>
<reference evidence="1" key="2">
    <citation type="journal article" date="2015" name="Fish Shellfish Immunol.">
        <title>Early steps in the European eel (Anguilla anguilla)-Vibrio vulnificus interaction in the gills: Role of the RtxA13 toxin.</title>
        <authorList>
            <person name="Callol A."/>
            <person name="Pajuelo D."/>
            <person name="Ebbesson L."/>
            <person name="Teles M."/>
            <person name="MacKenzie S."/>
            <person name="Amaro C."/>
        </authorList>
    </citation>
    <scope>NUCLEOTIDE SEQUENCE</scope>
</reference>
<organism evidence="1">
    <name type="scientific">Anguilla anguilla</name>
    <name type="common">European freshwater eel</name>
    <name type="synonym">Muraena anguilla</name>
    <dbReference type="NCBI Taxonomy" id="7936"/>
    <lineage>
        <taxon>Eukaryota</taxon>
        <taxon>Metazoa</taxon>
        <taxon>Chordata</taxon>
        <taxon>Craniata</taxon>
        <taxon>Vertebrata</taxon>
        <taxon>Euteleostomi</taxon>
        <taxon>Actinopterygii</taxon>
        <taxon>Neopterygii</taxon>
        <taxon>Teleostei</taxon>
        <taxon>Anguilliformes</taxon>
        <taxon>Anguillidae</taxon>
        <taxon>Anguilla</taxon>
    </lineage>
</organism>
<dbReference type="EMBL" id="GBXM01007234">
    <property type="protein sequence ID" value="JAI01344.1"/>
    <property type="molecule type" value="Transcribed_RNA"/>
</dbReference>
<reference evidence="1" key="1">
    <citation type="submission" date="2014-11" db="EMBL/GenBank/DDBJ databases">
        <authorList>
            <person name="Amaro Gonzalez C."/>
        </authorList>
    </citation>
    <scope>NUCLEOTIDE SEQUENCE</scope>
</reference>
<proteinExistence type="predicted"/>
<name>A0A0E9XI33_ANGAN</name>
<sequence length="42" mass="4443">MHSMQGSLIGLVDINAALPTMLSSCDGASLHVRNYLILSITV</sequence>
<accession>A0A0E9XI33</accession>
<evidence type="ECO:0000313" key="1">
    <source>
        <dbReference type="EMBL" id="JAI01344.1"/>
    </source>
</evidence>
<protein>
    <submittedName>
        <fullName evidence="1">Uncharacterized protein</fullName>
    </submittedName>
</protein>